<reference evidence="2" key="1">
    <citation type="submission" date="2020-03" db="EMBL/GenBank/DDBJ databases">
        <title>Studies in the Genomics of Life Span.</title>
        <authorList>
            <person name="Glass D."/>
        </authorList>
    </citation>
    <scope>NUCLEOTIDE SEQUENCE</scope>
    <source>
        <strain evidence="2">LTLLF</strain>
        <tissue evidence="2">Muscle</tissue>
    </source>
</reference>
<dbReference type="AlphaFoldDB" id="A0A8J6G0X9"/>
<keyword evidence="1" id="KW-0175">Coiled coil</keyword>
<comment type="caution">
    <text evidence="2">The sequence shown here is derived from an EMBL/GenBank/DDBJ whole genome shotgun (WGS) entry which is preliminary data.</text>
</comment>
<protein>
    <submittedName>
        <fullName evidence="2">HAUS augmin-like complex subunit 8</fullName>
    </submittedName>
</protein>
<gene>
    <name evidence="2" type="ORF">LTLLF_185765</name>
</gene>
<sequence>MDMMESQTLLLTLLSVKMENNLALLEEKAEKDLAALCREKERLQQRVLELRRQLLLQQKHQELATILDAQVCAWDTQLLQIPEPQLFRSGGQEVQVQATSGRCILLVAHSGRTEDDLEPALKTTLQLLSELGISSPDASGQVPDVSGQVPDVSTQVSRLLEELRDLITKKDRELYRIFGLAMELSTQASKEAALINQEAWEEAQGTPTCGQWYFGPEAADITTAVNK</sequence>
<evidence type="ECO:0000313" key="3">
    <source>
        <dbReference type="Proteomes" id="UP000710432"/>
    </source>
</evidence>
<dbReference type="EMBL" id="JAATJU010025348">
    <property type="protein sequence ID" value="KAH0503921.1"/>
    <property type="molecule type" value="Genomic_DNA"/>
</dbReference>
<proteinExistence type="predicted"/>
<evidence type="ECO:0000256" key="1">
    <source>
        <dbReference type="SAM" id="Coils"/>
    </source>
</evidence>
<feature type="coiled-coil region" evidence="1">
    <location>
        <begin position="26"/>
        <end position="60"/>
    </location>
</feature>
<organism evidence="2 3">
    <name type="scientific">Microtus ochrogaster</name>
    <name type="common">Prairie vole</name>
    <dbReference type="NCBI Taxonomy" id="79684"/>
    <lineage>
        <taxon>Eukaryota</taxon>
        <taxon>Metazoa</taxon>
        <taxon>Chordata</taxon>
        <taxon>Craniata</taxon>
        <taxon>Vertebrata</taxon>
        <taxon>Euteleostomi</taxon>
        <taxon>Mammalia</taxon>
        <taxon>Eutheria</taxon>
        <taxon>Euarchontoglires</taxon>
        <taxon>Glires</taxon>
        <taxon>Rodentia</taxon>
        <taxon>Myomorpha</taxon>
        <taxon>Muroidea</taxon>
        <taxon>Cricetidae</taxon>
        <taxon>Arvicolinae</taxon>
        <taxon>Microtus</taxon>
    </lineage>
</organism>
<name>A0A8J6G0X9_MICOH</name>
<accession>A0A8J6G0X9</accession>
<dbReference type="Proteomes" id="UP000710432">
    <property type="component" value="Unassembled WGS sequence"/>
</dbReference>
<evidence type="ECO:0000313" key="2">
    <source>
        <dbReference type="EMBL" id="KAH0503921.1"/>
    </source>
</evidence>